<evidence type="ECO:0000256" key="2">
    <source>
        <dbReference type="ARBA" id="ARBA00022801"/>
    </source>
</evidence>
<evidence type="ECO:0000256" key="3">
    <source>
        <dbReference type="ARBA" id="ARBA00038412"/>
    </source>
</evidence>
<proteinExistence type="inferred from homology"/>
<feature type="domain" description="HNH nuclease" evidence="6">
    <location>
        <begin position="52"/>
        <end position="103"/>
    </location>
</feature>
<reference evidence="7 8" key="1">
    <citation type="submission" date="2015-01" db="EMBL/GenBank/DDBJ databases">
        <title>Ahrensia donghaiensis sp. nov., a novel dimethylsulphoniopropionate-cleavage bacterium isolated from seawater and emended descriptions of the genus Ahrensia and Ahrensia kielensis.</title>
        <authorList>
            <person name="Liu J."/>
        </authorList>
    </citation>
    <scope>NUCLEOTIDE SEQUENCE [LARGE SCALE GENOMIC DNA]</scope>
    <source>
        <strain evidence="7 8">LZD062</strain>
    </source>
</reference>
<dbReference type="Gene3D" id="1.10.30.50">
    <property type="match status" value="1"/>
</dbReference>
<feature type="region of interest" description="Disordered" evidence="5">
    <location>
        <begin position="25"/>
        <end position="49"/>
    </location>
</feature>
<dbReference type="GO" id="GO:0005829">
    <property type="term" value="C:cytosol"/>
    <property type="evidence" value="ECO:0007669"/>
    <property type="project" value="TreeGrafter"/>
</dbReference>
<sequence>MPMKPPRICGCGFAIAANTECPCEARKSKERKARADRKRPSSSKRGYDSTWQKDRAIYLKSNPTCRRCGEPATVVDHIIPHKGNQKLFKDRSNWQPLCTNCHSSAKQKAERKLVTR</sequence>
<evidence type="ECO:0000259" key="6">
    <source>
        <dbReference type="SMART" id="SM00507"/>
    </source>
</evidence>
<dbReference type="PATRIC" id="fig|1514904.3.peg.2673"/>
<dbReference type="InterPro" id="IPR002711">
    <property type="entry name" value="HNH"/>
</dbReference>
<keyword evidence="1" id="KW-0540">Nuclease</keyword>
<evidence type="ECO:0000313" key="7">
    <source>
        <dbReference type="EMBL" id="KPA99968.1"/>
    </source>
</evidence>
<dbReference type="GO" id="GO:0008270">
    <property type="term" value="F:zinc ion binding"/>
    <property type="evidence" value="ECO:0007669"/>
    <property type="project" value="InterPro"/>
</dbReference>
<dbReference type="CDD" id="cd00085">
    <property type="entry name" value="HNHc"/>
    <property type="match status" value="1"/>
</dbReference>
<dbReference type="EMBL" id="JXMU01000036">
    <property type="protein sequence ID" value="KPA99968.1"/>
    <property type="molecule type" value="Genomic_DNA"/>
</dbReference>
<feature type="compositionally biased region" description="Basic residues" evidence="5">
    <location>
        <begin position="28"/>
        <end position="42"/>
    </location>
</feature>
<dbReference type="InterPro" id="IPR003615">
    <property type="entry name" value="HNH_nuc"/>
</dbReference>
<evidence type="ECO:0000256" key="1">
    <source>
        <dbReference type="ARBA" id="ARBA00022722"/>
    </source>
</evidence>
<keyword evidence="2" id="KW-0378">Hydrolase</keyword>
<dbReference type="Pfam" id="PF01844">
    <property type="entry name" value="HNH"/>
    <property type="match status" value="1"/>
</dbReference>
<dbReference type="SMART" id="SM00507">
    <property type="entry name" value="HNHc"/>
    <property type="match status" value="1"/>
</dbReference>
<dbReference type="AlphaFoldDB" id="A0A0M9GL27"/>
<dbReference type="PANTHER" id="PTHR41286:SF1">
    <property type="entry name" value="HNH NUCLEASE YAJD-RELATED"/>
    <property type="match status" value="1"/>
</dbReference>
<evidence type="ECO:0000256" key="5">
    <source>
        <dbReference type="SAM" id="MobiDB-lite"/>
    </source>
</evidence>
<evidence type="ECO:0000256" key="4">
    <source>
        <dbReference type="ARBA" id="ARBA00040194"/>
    </source>
</evidence>
<gene>
    <name evidence="7" type="ORF">SU32_16325</name>
</gene>
<dbReference type="GO" id="GO:0004519">
    <property type="term" value="F:endonuclease activity"/>
    <property type="evidence" value="ECO:0007669"/>
    <property type="project" value="UniProtKB-KW"/>
</dbReference>
<keyword evidence="8" id="KW-1185">Reference proteome</keyword>
<dbReference type="GO" id="GO:0016787">
    <property type="term" value="F:hydrolase activity"/>
    <property type="evidence" value="ECO:0007669"/>
    <property type="project" value="UniProtKB-KW"/>
</dbReference>
<protein>
    <recommendedName>
        <fullName evidence="4">Putative HNH nuclease YajD</fullName>
    </recommendedName>
</protein>
<name>A0A0M9GL27_9HYPH</name>
<comment type="caution">
    <text evidence="7">The sequence shown here is derived from an EMBL/GenBank/DDBJ whole genome shotgun (WGS) entry which is preliminary data.</text>
</comment>
<dbReference type="GO" id="GO:0003676">
    <property type="term" value="F:nucleic acid binding"/>
    <property type="evidence" value="ECO:0007669"/>
    <property type="project" value="InterPro"/>
</dbReference>
<dbReference type="Proteomes" id="UP000038011">
    <property type="component" value="Unassembled WGS sequence"/>
</dbReference>
<dbReference type="RefSeq" id="WP_054000451.1">
    <property type="nucleotide sequence ID" value="NZ_JXMU01000036.1"/>
</dbReference>
<dbReference type="OrthoDB" id="5292295at2"/>
<dbReference type="PANTHER" id="PTHR41286">
    <property type="entry name" value="HNH NUCLEASE YAJD-RELATED"/>
    <property type="match status" value="1"/>
</dbReference>
<keyword evidence="7" id="KW-0255">Endonuclease</keyword>
<dbReference type="STRING" id="1514904.SU32_16325"/>
<accession>A0A0M9GL27</accession>
<organism evidence="7 8">
    <name type="scientific">Ahrensia marina</name>
    <dbReference type="NCBI Taxonomy" id="1514904"/>
    <lineage>
        <taxon>Bacteria</taxon>
        <taxon>Pseudomonadati</taxon>
        <taxon>Pseudomonadota</taxon>
        <taxon>Alphaproteobacteria</taxon>
        <taxon>Hyphomicrobiales</taxon>
        <taxon>Ahrensiaceae</taxon>
        <taxon>Ahrensia</taxon>
    </lineage>
</organism>
<comment type="similarity">
    <text evidence="3">Belongs to the HNH nuclease family.</text>
</comment>
<evidence type="ECO:0000313" key="8">
    <source>
        <dbReference type="Proteomes" id="UP000038011"/>
    </source>
</evidence>